<evidence type="ECO:0000313" key="9">
    <source>
        <dbReference type="Proteomes" id="UP000011083"/>
    </source>
</evidence>
<dbReference type="EC" id="2.5.1.18" evidence="3"/>
<dbReference type="PANTHER" id="PTHR11571:SF222">
    <property type="entry name" value="GLUTATHIONE TRANSFERASE"/>
    <property type="match status" value="1"/>
</dbReference>
<dbReference type="RefSeq" id="XP_004334527.1">
    <property type="nucleotide sequence ID" value="XM_004334479.1"/>
</dbReference>
<dbReference type="InterPro" id="IPR040079">
    <property type="entry name" value="Glutathione_S-Trfase"/>
</dbReference>
<comment type="similarity">
    <text evidence="2">Belongs to the GST superfamily. Mu family.</text>
</comment>
<dbReference type="SUPFAM" id="SSF47616">
    <property type="entry name" value="GST C-terminal domain-like"/>
    <property type="match status" value="1"/>
</dbReference>
<accession>L8GI28</accession>
<dbReference type="PROSITE" id="PS50404">
    <property type="entry name" value="GST_NTER"/>
    <property type="match status" value="1"/>
</dbReference>
<sequence>MQDAGQQVLQLTYFGVRGSCDKVRLLLALTGLEYREIVVQGRGLKHGYEFGQLPLLEDGEIRIVQANAIVRHLARKCNVYGTTAKEMAECDMWMEQLEEVQQALWNADFMKDCSEFKEAQLKDKFLRGYLASALEGICRVMAKNRTMYLVGDKLTFVDTMLFSLLEAIDRELPQALATFPLLIYFRDTIKRLPRIAAFCNSGRRF</sequence>
<feature type="domain" description="GST C-terminal" evidence="7">
    <location>
        <begin position="83"/>
        <end position="205"/>
    </location>
</feature>
<dbReference type="OrthoDB" id="4951845at2759"/>
<dbReference type="PANTHER" id="PTHR11571">
    <property type="entry name" value="GLUTATHIONE S-TRANSFERASE"/>
    <property type="match status" value="1"/>
</dbReference>
<evidence type="ECO:0000256" key="5">
    <source>
        <dbReference type="ARBA" id="ARBA00047960"/>
    </source>
</evidence>
<dbReference type="Pfam" id="PF02798">
    <property type="entry name" value="GST_N"/>
    <property type="match status" value="1"/>
</dbReference>
<dbReference type="SUPFAM" id="SSF52833">
    <property type="entry name" value="Thioredoxin-like"/>
    <property type="match status" value="1"/>
</dbReference>
<name>L8GI28_ACACF</name>
<dbReference type="EMBL" id="KB008110">
    <property type="protein sequence ID" value="ELR12514.1"/>
    <property type="molecule type" value="Genomic_DNA"/>
</dbReference>
<gene>
    <name evidence="8" type="ORF">ACA1_028180</name>
</gene>
<keyword evidence="9" id="KW-1185">Reference proteome</keyword>
<reference evidence="8 9" key="1">
    <citation type="journal article" date="2013" name="Genome Biol.">
        <title>Genome of Acanthamoeba castellanii highlights extensive lateral gene transfer and early evolution of tyrosine kinase signaling.</title>
        <authorList>
            <person name="Clarke M."/>
            <person name="Lohan A.J."/>
            <person name="Liu B."/>
            <person name="Lagkouvardos I."/>
            <person name="Roy S."/>
            <person name="Zafar N."/>
            <person name="Bertelli C."/>
            <person name="Schilde C."/>
            <person name="Kianianmomeni A."/>
            <person name="Burglin T.R."/>
            <person name="Frech C."/>
            <person name="Turcotte B."/>
            <person name="Kopec K.O."/>
            <person name="Synnott J.M."/>
            <person name="Choo C."/>
            <person name="Paponov I."/>
            <person name="Finkler A."/>
            <person name="Soon Heng Tan C."/>
            <person name="Hutchins A.P."/>
            <person name="Weinmeier T."/>
            <person name="Rattei T."/>
            <person name="Chu J.S."/>
            <person name="Gimenez G."/>
            <person name="Irimia M."/>
            <person name="Rigden D.J."/>
            <person name="Fitzpatrick D.A."/>
            <person name="Lorenzo-Morales J."/>
            <person name="Bateman A."/>
            <person name="Chiu C.H."/>
            <person name="Tang P."/>
            <person name="Hegemann P."/>
            <person name="Fromm H."/>
            <person name="Raoult D."/>
            <person name="Greub G."/>
            <person name="Miranda-Saavedra D."/>
            <person name="Chen N."/>
            <person name="Nash P."/>
            <person name="Ginger M.L."/>
            <person name="Horn M."/>
            <person name="Schaap P."/>
            <person name="Caler L."/>
            <person name="Loftus B."/>
        </authorList>
    </citation>
    <scope>NUCLEOTIDE SEQUENCE [LARGE SCALE GENOMIC DNA]</scope>
    <source>
        <strain evidence="8 9">Neff</strain>
    </source>
</reference>
<organism evidence="8 9">
    <name type="scientific">Acanthamoeba castellanii (strain ATCC 30010 / Neff)</name>
    <dbReference type="NCBI Taxonomy" id="1257118"/>
    <lineage>
        <taxon>Eukaryota</taxon>
        <taxon>Amoebozoa</taxon>
        <taxon>Discosea</taxon>
        <taxon>Longamoebia</taxon>
        <taxon>Centramoebida</taxon>
        <taxon>Acanthamoebidae</taxon>
        <taxon>Acanthamoeba</taxon>
    </lineage>
</organism>
<comment type="function">
    <text evidence="1">Conjugation of reduced glutathione to a wide number of exogenous and endogenous hydrophobic electrophiles.</text>
</comment>
<evidence type="ECO:0000256" key="2">
    <source>
        <dbReference type="ARBA" id="ARBA00005861"/>
    </source>
</evidence>
<dbReference type="KEGG" id="acan:ACA1_028180"/>
<dbReference type="Gene3D" id="1.20.1050.130">
    <property type="match status" value="1"/>
</dbReference>
<dbReference type="Proteomes" id="UP000011083">
    <property type="component" value="Unassembled WGS sequence"/>
</dbReference>
<dbReference type="OMA" id="PHEDMES"/>
<proteinExistence type="inferred from homology"/>
<dbReference type="GO" id="GO:0004364">
    <property type="term" value="F:glutathione transferase activity"/>
    <property type="evidence" value="ECO:0007669"/>
    <property type="project" value="UniProtKB-EC"/>
</dbReference>
<dbReference type="InterPro" id="IPR004046">
    <property type="entry name" value="GST_C"/>
</dbReference>
<dbReference type="Pfam" id="PF14497">
    <property type="entry name" value="GST_C_3"/>
    <property type="match status" value="1"/>
</dbReference>
<dbReference type="InterPro" id="IPR036249">
    <property type="entry name" value="Thioredoxin-like_sf"/>
</dbReference>
<dbReference type="InterPro" id="IPR050213">
    <property type="entry name" value="GST_superfamily"/>
</dbReference>
<dbReference type="VEuPathDB" id="AmoebaDB:ACA1_028180"/>
<dbReference type="PROSITE" id="PS50405">
    <property type="entry name" value="GST_CTER"/>
    <property type="match status" value="1"/>
</dbReference>
<dbReference type="AlphaFoldDB" id="L8GI28"/>
<protein>
    <recommendedName>
        <fullName evidence="3">glutathione transferase</fullName>
        <ecNumber evidence="3">2.5.1.18</ecNumber>
    </recommendedName>
</protein>
<evidence type="ECO:0000256" key="3">
    <source>
        <dbReference type="ARBA" id="ARBA00012452"/>
    </source>
</evidence>
<dbReference type="InterPro" id="IPR004045">
    <property type="entry name" value="Glutathione_S-Trfase_N"/>
</dbReference>
<dbReference type="STRING" id="1257118.L8GI28"/>
<evidence type="ECO:0000259" key="6">
    <source>
        <dbReference type="PROSITE" id="PS50404"/>
    </source>
</evidence>
<evidence type="ECO:0000256" key="4">
    <source>
        <dbReference type="ARBA" id="ARBA00022679"/>
    </source>
</evidence>
<feature type="domain" description="GST N-terminal" evidence="6">
    <location>
        <begin position="7"/>
        <end position="81"/>
    </location>
</feature>
<dbReference type="InterPro" id="IPR010987">
    <property type="entry name" value="Glutathione-S-Trfase_C-like"/>
</dbReference>
<evidence type="ECO:0000259" key="7">
    <source>
        <dbReference type="PROSITE" id="PS50405"/>
    </source>
</evidence>
<dbReference type="GO" id="GO:0006749">
    <property type="term" value="P:glutathione metabolic process"/>
    <property type="evidence" value="ECO:0007669"/>
    <property type="project" value="TreeGrafter"/>
</dbReference>
<dbReference type="InterPro" id="IPR036282">
    <property type="entry name" value="Glutathione-S-Trfase_C_sf"/>
</dbReference>
<keyword evidence="4 8" id="KW-0808">Transferase</keyword>
<evidence type="ECO:0000313" key="8">
    <source>
        <dbReference type="EMBL" id="ELR12514.1"/>
    </source>
</evidence>
<dbReference type="SFLD" id="SFLDG00363">
    <property type="entry name" value="AMPS_(cytGST):_Alpha-__Mu-__Pi"/>
    <property type="match status" value="1"/>
</dbReference>
<evidence type="ECO:0000256" key="1">
    <source>
        <dbReference type="ARBA" id="ARBA00003701"/>
    </source>
</evidence>
<comment type="catalytic activity">
    <reaction evidence="5">
        <text>RX + glutathione = an S-substituted glutathione + a halide anion + H(+)</text>
        <dbReference type="Rhea" id="RHEA:16437"/>
        <dbReference type="ChEBI" id="CHEBI:15378"/>
        <dbReference type="ChEBI" id="CHEBI:16042"/>
        <dbReference type="ChEBI" id="CHEBI:17792"/>
        <dbReference type="ChEBI" id="CHEBI:57925"/>
        <dbReference type="ChEBI" id="CHEBI:90779"/>
        <dbReference type="EC" id="2.5.1.18"/>
    </reaction>
</comment>
<dbReference type="GeneID" id="14913029"/>
<dbReference type="SFLD" id="SFLDG01205">
    <property type="entry name" value="AMPS.1"/>
    <property type="match status" value="1"/>
</dbReference>
<dbReference type="SFLD" id="SFLDS00019">
    <property type="entry name" value="Glutathione_Transferase_(cytos"/>
    <property type="match status" value="1"/>
</dbReference>